<evidence type="ECO:0000256" key="8">
    <source>
        <dbReference type="ARBA" id="ARBA00023136"/>
    </source>
</evidence>
<dbReference type="FunCoup" id="A0A2P6NEN6">
    <property type="interactions" value="18"/>
</dbReference>
<proteinExistence type="inferred from homology"/>
<dbReference type="GO" id="GO:0005743">
    <property type="term" value="C:mitochondrial inner membrane"/>
    <property type="evidence" value="ECO:0007669"/>
    <property type="project" value="UniProtKB-SubCell"/>
</dbReference>
<dbReference type="EMBL" id="MDYQ01000103">
    <property type="protein sequence ID" value="PRP82426.1"/>
    <property type="molecule type" value="Genomic_DNA"/>
</dbReference>
<evidence type="ECO:0000256" key="5">
    <source>
        <dbReference type="ARBA" id="ARBA00022946"/>
    </source>
</evidence>
<keyword evidence="3" id="KW-0812">Transmembrane</keyword>
<keyword evidence="5" id="KW-0809">Transit peptide</keyword>
<dbReference type="InParanoid" id="A0A2P6NEN6"/>
<sequence length="366" mass="43081">MTGVSILIALSSTLLFLYNSGYIEEWFNKRAFQYLEKQTGLNITYQNSTWAKALSKGVFYLKNVTVIRPEPVPPQENWCIFELSIDKIRLKISPLWFILGRGWVKEMKVQGVRGVVDRRTEWKDPSWKPRNWPIFWGDFHFTNVVVQDCHFTLYFPEASQRAVSVFIEVLKCPRIRRRYLLYDVICSTRIDGVFDGCRLAYRELHPERQNEGREMMLRIYGLGVDLLSKNASGPLGWMTEGEMDMEVQVMLPTDVERVNNIHFNFFTRLNRVVLSPSLFDQEIDYISNAIALPIARYFNAYKRSIQLSSQMQLPKEHFDRSWSLADIEFWDAMSEAISDSLTDVYNKNRPTSIKEWWQYIWKTITA</sequence>
<keyword evidence="7" id="KW-0496">Mitochondrion</keyword>
<evidence type="ECO:0000313" key="11">
    <source>
        <dbReference type="EMBL" id="PRP82426.1"/>
    </source>
</evidence>
<comment type="similarity">
    <text evidence="2">Belongs to the MDM31/MDM32 family.</text>
</comment>
<organism evidence="11 12">
    <name type="scientific">Planoprotostelium fungivorum</name>
    <dbReference type="NCBI Taxonomy" id="1890364"/>
    <lineage>
        <taxon>Eukaryota</taxon>
        <taxon>Amoebozoa</taxon>
        <taxon>Evosea</taxon>
        <taxon>Variosea</taxon>
        <taxon>Cavosteliida</taxon>
        <taxon>Cavosteliaceae</taxon>
        <taxon>Planoprotostelium</taxon>
    </lineage>
</organism>
<protein>
    <submittedName>
        <fullName evidence="11">Mitochondrial inner membrane protein Mdm31 (Predicted)</fullName>
    </submittedName>
</protein>
<evidence type="ECO:0000256" key="6">
    <source>
        <dbReference type="ARBA" id="ARBA00022989"/>
    </source>
</evidence>
<comment type="subcellular location">
    <subcellularLocation>
        <location evidence="1">Mitochondrion inner membrane</location>
    </subcellularLocation>
</comment>
<evidence type="ECO:0000256" key="9">
    <source>
        <dbReference type="ARBA" id="ARBA00025191"/>
    </source>
</evidence>
<keyword evidence="8" id="KW-0472">Membrane</keyword>
<name>A0A2P6NEN6_9EUKA</name>
<dbReference type="Proteomes" id="UP000241769">
    <property type="component" value="Unassembled WGS sequence"/>
</dbReference>
<accession>A0A2P6NEN6</accession>
<evidence type="ECO:0000256" key="1">
    <source>
        <dbReference type="ARBA" id="ARBA00004273"/>
    </source>
</evidence>
<dbReference type="InterPro" id="IPR012571">
    <property type="entry name" value="Mdm31/Mdm32"/>
</dbReference>
<comment type="caution">
    <text evidence="11">The sequence shown here is derived from an EMBL/GenBank/DDBJ whole genome shotgun (WGS) entry which is preliminary data.</text>
</comment>
<feature type="chain" id="PRO_5015125958" evidence="10">
    <location>
        <begin position="22"/>
        <end position="366"/>
    </location>
</feature>
<dbReference type="PANTHER" id="PTHR31068">
    <property type="entry name" value="MITOCHONDRIAL DISTRIBUTION AND MORPHOLOGY PROTEIN 31"/>
    <property type="match status" value="1"/>
</dbReference>
<keyword evidence="6" id="KW-1133">Transmembrane helix</keyword>
<dbReference type="AlphaFoldDB" id="A0A2P6NEN6"/>
<feature type="signal peptide" evidence="10">
    <location>
        <begin position="1"/>
        <end position="21"/>
    </location>
</feature>
<comment type="function">
    <text evidence="9">Involved in the organization of the mitochondrial membranes and the global structure of the mitochondria. Also required for mitochondrial distribution and mobility as well as for the maintenance of mitochondrial DNA nucleoids structures.</text>
</comment>
<keyword evidence="4" id="KW-0999">Mitochondrion inner membrane</keyword>
<gene>
    <name evidence="11" type="ORF">PROFUN_10126</name>
</gene>
<keyword evidence="12" id="KW-1185">Reference proteome</keyword>
<dbReference type="OrthoDB" id="17678at2759"/>
<keyword evidence="10" id="KW-0732">Signal</keyword>
<evidence type="ECO:0000256" key="10">
    <source>
        <dbReference type="SAM" id="SignalP"/>
    </source>
</evidence>
<evidence type="ECO:0000256" key="3">
    <source>
        <dbReference type="ARBA" id="ARBA00022692"/>
    </source>
</evidence>
<evidence type="ECO:0000313" key="12">
    <source>
        <dbReference type="Proteomes" id="UP000241769"/>
    </source>
</evidence>
<evidence type="ECO:0000256" key="4">
    <source>
        <dbReference type="ARBA" id="ARBA00022792"/>
    </source>
</evidence>
<dbReference type="GO" id="GO:0000001">
    <property type="term" value="P:mitochondrion inheritance"/>
    <property type="evidence" value="ECO:0007669"/>
    <property type="project" value="InterPro"/>
</dbReference>
<dbReference type="PANTHER" id="PTHR31068:SF0">
    <property type="entry name" value="MITOCHONDRIAL DISTRIBUTION AND MORPHOLOGY PROTEIN 31"/>
    <property type="match status" value="1"/>
</dbReference>
<evidence type="ECO:0000256" key="7">
    <source>
        <dbReference type="ARBA" id="ARBA00023128"/>
    </source>
</evidence>
<dbReference type="Pfam" id="PF08118">
    <property type="entry name" value="MDM31_MDM32"/>
    <property type="match status" value="1"/>
</dbReference>
<dbReference type="GO" id="GO:0007005">
    <property type="term" value="P:mitochondrion organization"/>
    <property type="evidence" value="ECO:0007669"/>
    <property type="project" value="InterPro"/>
</dbReference>
<reference evidence="11 12" key="1">
    <citation type="journal article" date="2018" name="Genome Biol. Evol.">
        <title>Multiple Roots of Fruiting Body Formation in Amoebozoa.</title>
        <authorList>
            <person name="Hillmann F."/>
            <person name="Forbes G."/>
            <person name="Novohradska S."/>
            <person name="Ferling I."/>
            <person name="Riege K."/>
            <person name="Groth M."/>
            <person name="Westermann M."/>
            <person name="Marz M."/>
            <person name="Spaller T."/>
            <person name="Winckler T."/>
            <person name="Schaap P."/>
            <person name="Glockner G."/>
        </authorList>
    </citation>
    <scope>NUCLEOTIDE SEQUENCE [LARGE SCALE GENOMIC DNA]</scope>
    <source>
        <strain evidence="11 12">Jena</strain>
    </source>
</reference>
<evidence type="ECO:0000256" key="2">
    <source>
        <dbReference type="ARBA" id="ARBA00005687"/>
    </source>
</evidence>